<accession>A0AB34J6L4</accession>
<dbReference type="GO" id="GO:0003843">
    <property type="term" value="F:1,3-beta-D-glucan synthase activity"/>
    <property type="evidence" value="ECO:0007669"/>
    <property type="project" value="InterPro"/>
</dbReference>
<dbReference type="GO" id="GO:0006075">
    <property type="term" value="P:(1-&gt;3)-beta-D-glucan biosynthetic process"/>
    <property type="evidence" value="ECO:0007669"/>
    <property type="project" value="InterPro"/>
</dbReference>
<sequence>MKNHEALELLLRVELPDLSESELQTLLASKATCLVAMQRYDVMTQSERADAEALLHQFPSLTIAYIEEVKDDAQSSRFYSCLIDGHCELTSENRRIPKFRIELPGYPILGDGKADNQNHAIIFSRGAIIQVTARLKYIVWLQLVNGTI</sequence>
<dbReference type="InterPro" id="IPR003440">
    <property type="entry name" value="Glyco_trans_48_dom"/>
</dbReference>
<protein>
    <recommendedName>
        <fullName evidence="1">Glycosyl transferase 48 domain-containing protein</fullName>
    </recommendedName>
</protein>
<dbReference type="GO" id="GO:0005886">
    <property type="term" value="C:plasma membrane"/>
    <property type="evidence" value="ECO:0007669"/>
    <property type="project" value="TreeGrafter"/>
</dbReference>
<dbReference type="PANTHER" id="PTHR12741:SF48">
    <property type="entry name" value="1,3-BETA-GLUCAN SYNTHASE COMPONENT FKS1-RELATED"/>
    <property type="match status" value="1"/>
</dbReference>
<name>A0AB34J6L4_PRYPA</name>
<evidence type="ECO:0000313" key="3">
    <source>
        <dbReference type="Proteomes" id="UP001515480"/>
    </source>
</evidence>
<keyword evidence="3" id="KW-1185">Reference proteome</keyword>
<organism evidence="2 3">
    <name type="scientific">Prymnesium parvum</name>
    <name type="common">Toxic golden alga</name>
    <dbReference type="NCBI Taxonomy" id="97485"/>
    <lineage>
        <taxon>Eukaryota</taxon>
        <taxon>Haptista</taxon>
        <taxon>Haptophyta</taxon>
        <taxon>Prymnesiophyceae</taxon>
        <taxon>Prymnesiales</taxon>
        <taxon>Prymnesiaceae</taxon>
        <taxon>Prymnesium</taxon>
    </lineage>
</organism>
<evidence type="ECO:0000313" key="2">
    <source>
        <dbReference type="EMBL" id="KAL1512234.1"/>
    </source>
</evidence>
<feature type="domain" description="Glycosyl transferase 48" evidence="1">
    <location>
        <begin position="12"/>
        <end position="131"/>
    </location>
</feature>
<evidence type="ECO:0000259" key="1">
    <source>
        <dbReference type="Pfam" id="PF02364"/>
    </source>
</evidence>
<comment type="caution">
    <text evidence="2">The sequence shown here is derived from an EMBL/GenBank/DDBJ whole genome shotgun (WGS) entry which is preliminary data.</text>
</comment>
<dbReference type="Pfam" id="PF02364">
    <property type="entry name" value="Glucan_synthase"/>
    <property type="match status" value="1"/>
</dbReference>
<dbReference type="EMBL" id="JBGBPQ010000013">
    <property type="protein sequence ID" value="KAL1512234.1"/>
    <property type="molecule type" value="Genomic_DNA"/>
</dbReference>
<dbReference type="Proteomes" id="UP001515480">
    <property type="component" value="Unassembled WGS sequence"/>
</dbReference>
<gene>
    <name evidence="2" type="ORF">AB1Y20_005496</name>
</gene>
<dbReference type="AlphaFoldDB" id="A0AB34J6L4"/>
<proteinExistence type="predicted"/>
<dbReference type="GO" id="GO:0000148">
    <property type="term" value="C:1,3-beta-D-glucan synthase complex"/>
    <property type="evidence" value="ECO:0007669"/>
    <property type="project" value="InterPro"/>
</dbReference>
<reference evidence="2 3" key="1">
    <citation type="journal article" date="2024" name="Science">
        <title>Giant polyketide synthase enzymes in the biosynthesis of giant marine polyether toxins.</title>
        <authorList>
            <person name="Fallon T.R."/>
            <person name="Shende V.V."/>
            <person name="Wierzbicki I.H."/>
            <person name="Pendleton A.L."/>
            <person name="Watervoot N.F."/>
            <person name="Auber R.P."/>
            <person name="Gonzalez D.J."/>
            <person name="Wisecaver J.H."/>
            <person name="Moore B.S."/>
        </authorList>
    </citation>
    <scope>NUCLEOTIDE SEQUENCE [LARGE SCALE GENOMIC DNA]</scope>
    <source>
        <strain evidence="2 3">12B1</strain>
    </source>
</reference>
<dbReference type="PANTHER" id="PTHR12741">
    <property type="entry name" value="LYST-INTERACTING PROTEIN LIP5 DOPAMINE RESPONSIVE PROTEIN DRG-1"/>
    <property type="match status" value="1"/>
</dbReference>